<protein>
    <submittedName>
        <fullName evidence="5">Uncharacterized protein</fullName>
    </submittedName>
</protein>
<accession>A0A430AZT6</accession>
<evidence type="ECO:0000256" key="2">
    <source>
        <dbReference type="SAM" id="SignalP"/>
    </source>
</evidence>
<keyword evidence="6" id="KW-1185">Reference proteome</keyword>
<evidence type="ECO:0000313" key="6">
    <source>
        <dbReference type="Proteomes" id="UP000288028"/>
    </source>
</evidence>
<keyword evidence="2" id="KW-0732">Signal</keyword>
<feature type="domain" description="WxL Interacting Protein peptidoglycan binding" evidence="3">
    <location>
        <begin position="31"/>
        <end position="155"/>
    </location>
</feature>
<dbReference type="EMBL" id="NGKB01000008">
    <property type="protein sequence ID" value="RSU13590.1"/>
    <property type="molecule type" value="Genomic_DNA"/>
</dbReference>
<evidence type="ECO:0000313" key="5">
    <source>
        <dbReference type="EMBL" id="RSU13590.1"/>
    </source>
</evidence>
<evidence type="ECO:0000256" key="1">
    <source>
        <dbReference type="SAM" id="Phobius"/>
    </source>
</evidence>
<reference evidence="5 6" key="1">
    <citation type="submission" date="2017-05" db="EMBL/GenBank/DDBJ databases">
        <title>Vagococcus spp. assemblies.</title>
        <authorList>
            <person name="Gulvik C.A."/>
        </authorList>
    </citation>
    <scope>NUCLEOTIDE SEQUENCE [LARGE SCALE GENOMIC DNA]</scope>
    <source>
        <strain evidence="5 6">SS1714</strain>
    </source>
</reference>
<proteinExistence type="predicted"/>
<dbReference type="AlphaFoldDB" id="A0A430AZT6"/>
<keyword evidence="1" id="KW-0472">Membrane</keyword>
<feature type="domain" description="WxL Interacting Protein host binding" evidence="4">
    <location>
        <begin position="165"/>
        <end position="300"/>
    </location>
</feature>
<keyword evidence="1" id="KW-1133">Transmembrane helix</keyword>
<name>A0A430AZT6_9ENTE</name>
<evidence type="ECO:0000259" key="4">
    <source>
        <dbReference type="Pfam" id="PF11797"/>
    </source>
</evidence>
<evidence type="ECO:0000259" key="3">
    <source>
        <dbReference type="Pfam" id="PF06030"/>
    </source>
</evidence>
<dbReference type="InterPro" id="IPR010317">
    <property type="entry name" value="WxLIP_PGBD"/>
</dbReference>
<feature type="chain" id="PRO_5019513642" evidence="2">
    <location>
        <begin position="27"/>
        <end position="353"/>
    </location>
</feature>
<feature type="transmembrane region" description="Helical" evidence="1">
    <location>
        <begin position="315"/>
        <end position="333"/>
    </location>
</feature>
<comment type="caution">
    <text evidence="5">The sequence shown here is derived from an EMBL/GenBank/DDBJ whole genome shotgun (WGS) entry which is preliminary data.</text>
</comment>
<keyword evidence="1" id="KW-0812">Transmembrane</keyword>
<sequence length="353" mass="40765">MFLNKKSLTLFIILFSIFCISKNTQASNSNFSVNPIYPSAQDKEIGDSGYFMLNMNPDQKEVLEIEVNNYSNEKIKILIQANRVLTSDTGVLLYEPVKNKKTSVAIDDNFNFDKMIGSYEKEVTLEAKETNIISIPIQTPKKKFSGEVLGGIHFREINPKEKEDKKMVTNTFSYSIPIIIREDTTFIPNKISLGNIEANLRNYHPYIDVNIKNSSLSIIRNMDIDGEIYNLDSKKKWYVSKISNMQMAPYSDFNFGFDLKDTEILPGKYEAKLNINADGKKYVLNKKFSISNSTAEEKNEKSVFVDYTNKDKTKYYVTAFALLILFLLIFLYVSKKKRAKKEYLKKKKSKRRK</sequence>
<dbReference type="Proteomes" id="UP000288028">
    <property type="component" value="Unassembled WGS sequence"/>
</dbReference>
<dbReference type="InterPro" id="IPR021759">
    <property type="entry name" value="WxLIP_HBD"/>
</dbReference>
<organism evidence="5 6">
    <name type="scientific">Vagococcus carniphilus</name>
    <dbReference type="NCBI Taxonomy" id="218144"/>
    <lineage>
        <taxon>Bacteria</taxon>
        <taxon>Bacillati</taxon>
        <taxon>Bacillota</taxon>
        <taxon>Bacilli</taxon>
        <taxon>Lactobacillales</taxon>
        <taxon>Enterococcaceae</taxon>
        <taxon>Vagococcus</taxon>
    </lineage>
</organism>
<dbReference type="Pfam" id="PF11797">
    <property type="entry name" value="WxLIP_HBD"/>
    <property type="match status" value="1"/>
</dbReference>
<gene>
    <name evidence="5" type="ORF">CBF28_08870</name>
</gene>
<dbReference type="Pfam" id="PF06030">
    <property type="entry name" value="WxLIP_PGBD"/>
    <property type="match status" value="1"/>
</dbReference>
<dbReference type="OrthoDB" id="2148359at2"/>
<feature type="signal peptide" evidence="2">
    <location>
        <begin position="1"/>
        <end position="26"/>
    </location>
</feature>